<proteinExistence type="inferred from homology"/>
<evidence type="ECO:0000256" key="8">
    <source>
        <dbReference type="PIRSR" id="PIRSR001123-2"/>
    </source>
</evidence>
<evidence type="ECO:0000256" key="1">
    <source>
        <dbReference type="ARBA" id="ARBA00006272"/>
    </source>
</evidence>
<protein>
    <submittedName>
        <fullName evidence="9">Peptidase M42</fullName>
    </submittedName>
</protein>
<dbReference type="RefSeq" id="WP_046142658.1">
    <property type="nucleotide sequence ID" value="NZ_LAJG01000015.1"/>
</dbReference>
<dbReference type="PATRIC" id="fig|361041.3.peg.1069"/>
<dbReference type="Proteomes" id="UP000033514">
    <property type="component" value="Unassembled WGS sequence"/>
</dbReference>
<dbReference type="InterPro" id="IPR051464">
    <property type="entry name" value="Peptidase_M42_aminopept"/>
</dbReference>
<dbReference type="PANTHER" id="PTHR32481:SF7">
    <property type="entry name" value="AMINOPEPTIDASE YHFE-RELATED"/>
    <property type="match status" value="1"/>
</dbReference>
<dbReference type="InterPro" id="IPR023367">
    <property type="entry name" value="Peptidase_M42_dom2"/>
</dbReference>
<dbReference type="NCBIfam" id="TIGR03106">
    <property type="entry name" value="trio_M42_hydro"/>
    <property type="match status" value="1"/>
</dbReference>
<feature type="binding site" evidence="8">
    <location>
        <position position="237"/>
    </location>
    <ligand>
        <name>Zn(2+)</name>
        <dbReference type="ChEBI" id="CHEBI:29105"/>
        <label>1</label>
    </ligand>
</feature>
<dbReference type="AlphaFoldDB" id="A0A0F5LCC0"/>
<evidence type="ECO:0000256" key="4">
    <source>
        <dbReference type="ARBA" id="ARBA00022723"/>
    </source>
</evidence>
<dbReference type="EMBL" id="LAJG01000015">
    <property type="protein sequence ID" value="KKB79252.1"/>
    <property type="molecule type" value="Genomic_DNA"/>
</dbReference>
<feature type="binding site" evidence="8">
    <location>
        <position position="182"/>
    </location>
    <ligand>
        <name>Zn(2+)</name>
        <dbReference type="ChEBI" id="CHEBI:29105"/>
        <label>1</label>
    </ligand>
</feature>
<dbReference type="GO" id="GO:0006508">
    <property type="term" value="P:proteolysis"/>
    <property type="evidence" value="ECO:0007669"/>
    <property type="project" value="UniProtKB-KW"/>
</dbReference>
<dbReference type="Pfam" id="PF05343">
    <property type="entry name" value="Peptidase_M42"/>
    <property type="match status" value="1"/>
</dbReference>
<dbReference type="SUPFAM" id="SSF101821">
    <property type="entry name" value="Aminopeptidase/glucanase lid domain"/>
    <property type="match status" value="1"/>
</dbReference>
<keyword evidence="4 8" id="KW-0479">Metal-binding</keyword>
<gene>
    <name evidence="9" type="ORF">VW35_08610</name>
</gene>
<evidence type="ECO:0000256" key="5">
    <source>
        <dbReference type="ARBA" id="ARBA00022801"/>
    </source>
</evidence>
<dbReference type="InterPro" id="IPR008007">
    <property type="entry name" value="Peptidase_M42"/>
</dbReference>
<feature type="binding site" evidence="8">
    <location>
        <position position="182"/>
    </location>
    <ligand>
        <name>Zn(2+)</name>
        <dbReference type="ChEBI" id="CHEBI:29105"/>
        <label>2</label>
    </ligand>
</feature>
<dbReference type="GO" id="GO:0046872">
    <property type="term" value="F:metal ion binding"/>
    <property type="evidence" value="ECO:0007669"/>
    <property type="project" value="UniProtKB-UniRule"/>
</dbReference>
<evidence type="ECO:0000313" key="10">
    <source>
        <dbReference type="Proteomes" id="UP000033514"/>
    </source>
</evidence>
<feature type="binding site" evidence="8">
    <location>
        <position position="66"/>
    </location>
    <ligand>
        <name>Zn(2+)</name>
        <dbReference type="ChEBI" id="CHEBI:29105"/>
        <label>1</label>
    </ligand>
</feature>
<organism evidence="9 10">
    <name type="scientific">Devosia soli</name>
    <dbReference type="NCBI Taxonomy" id="361041"/>
    <lineage>
        <taxon>Bacteria</taxon>
        <taxon>Pseudomonadati</taxon>
        <taxon>Pseudomonadota</taxon>
        <taxon>Alphaproteobacteria</taxon>
        <taxon>Hyphomicrobiales</taxon>
        <taxon>Devosiaceae</taxon>
        <taxon>Devosia</taxon>
    </lineage>
</organism>
<dbReference type="Gene3D" id="3.40.630.10">
    <property type="entry name" value="Zn peptidases"/>
    <property type="match status" value="1"/>
</dbReference>
<keyword evidence="10" id="KW-1185">Reference proteome</keyword>
<dbReference type="STRING" id="361041.VW35_08610"/>
<keyword evidence="3" id="KW-0645">Protease</keyword>
<feature type="active site" description="Proton acceptor" evidence="7">
    <location>
        <position position="216"/>
    </location>
</feature>
<evidence type="ECO:0000313" key="9">
    <source>
        <dbReference type="EMBL" id="KKB79252.1"/>
    </source>
</evidence>
<reference evidence="9 10" key="1">
    <citation type="submission" date="2015-03" db="EMBL/GenBank/DDBJ databases">
        <authorList>
            <person name="Hassan Y.I."/>
            <person name="Lepp D."/>
            <person name="Zhou T."/>
        </authorList>
    </citation>
    <scope>NUCLEOTIDE SEQUENCE [LARGE SCALE GENOMIC DNA]</scope>
    <source>
        <strain evidence="9 10">GH2-10</strain>
    </source>
</reference>
<dbReference type="PIRSF" id="PIRSF001123">
    <property type="entry name" value="PepA_GA"/>
    <property type="match status" value="1"/>
</dbReference>
<dbReference type="PANTHER" id="PTHR32481">
    <property type="entry name" value="AMINOPEPTIDASE"/>
    <property type="match status" value="1"/>
</dbReference>
<accession>A0A0F5LCC0</accession>
<evidence type="ECO:0000256" key="7">
    <source>
        <dbReference type="PIRSR" id="PIRSR001123-1"/>
    </source>
</evidence>
<keyword evidence="5" id="KW-0378">Hydrolase</keyword>
<dbReference type="Gene3D" id="2.40.30.40">
    <property type="entry name" value="Peptidase M42, domain 2"/>
    <property type="match status" value="1"/>
</dbReference>
<dbReference type="GO" id="GO:0004177">
    <property type="term" value="F:aminopeptidase activity"/>
    <property type="evidence" value="ECO:0007669"/>
    <property type="project" value="UniProtKB-UniRule"/>
</dbReference>
<name>A0A0F5LCC0_9HYPH</name>
<comment type="caution">
    <text evidence="9">The sequence shown here is derived from an EMBL/GenBank/DDBJ whole genome shotgun (WGS) entry which is preliminary data.</text>
</comment>
<comment type="similarity">
    <text evidence="1 6">Belongs to the peptidase M42 family.</text>
</comment>
<evidence type="ECO:0000256" key="6">
    <source>
        <dbReference type="PIRNR" id="PIRNR001123"/>
    </source>
</evidence>
<sequence>MIDTDYLLDRLLHLVKTPSPVGMTDRAVALVDTWLRDLGYSPKYTRRGVLYVEVGDGPPRRALAAHLDTLGAMVTELKPNGRLALRNTGTWAARFAEGARVTIFSDNAEHRGTILPLKASGHRFNTEVDTQPADWDNLEIRVDATLPDRAALVAAGFNVGDMVAVDAQSEVVDGFIVSRHLDDKAGCATLLAVLKSIAEGHTKVAVPFQAMFTIAEEIGIGGTHGFGPEVEELLAIDNAVTAPNQTSRDDAVTIAMRDRQGPFDARLTRQMLTVCEQNGIRYERDTFRHYRSDSAAAVEAGWDIRVGLVCFSLDSSHGWERTHMASLLALAALLKGYVGTDIVHQDAMAGASRKGEAE</sequence>
<dbReference type="OrthoDB" id="361940at2"/>
<evidence type="ECO:0000256" key="2">
    <source>
        <dbReference type="ARBA" id="ARBA00022438"/>
    </source>
</evidence>
<dbReference type="InterPro" id="IPR017537">
    <property type="entry name" value="Peptidase_M42_hydrolase"/>
</dbReference>
<dbReference type="SUPFAM" id="SSF53187">
    <property type="entry name" value="Zn-dependent exopeptidases"/>
    <property type="match status" value="1"/>
</dbReference>
<feature type="binding site" evidence="8">
    <location>
        <position position="217"/>
    </location>
    <ligand>
        <name>Zn(2+)</name>
        <dbReference type="ChEBI" id="CHEBI:29105"/>
        <label>2</label>
    </ligand>
</feature>
<keyword evidence="2" id="KW-0031">Aminopeptidase</keyword>
<evidence type="ECO:0000256" key="3">
    <source>
        <dbReference type="ARBA" id="ARBA00022670"/>
    </source>
</evidence>
<comment type="cofactor">
    <cofactor evidence="8">
        <name>a divalent metal cation</name>
        <dbReference type="ChEBI" id="CHEBI:60240"/>
    </cofactor>
    <text evidence="8">Binds 2 divalent metal cations per subunit.</text>
</comment>